<dbReference type="EMBL" id="MU971376">
    <property type="protein sequence ID" value="KAK9237007.1"/>
    <property type="molecule type" value="Genomic_DNA"/>
</dbReference>
<organism evidence="1 2">
    <name type="scientific">Lipomyces kononenkoae</name>
    <name type="common">Yeast</name>
    <dbReference type="NCBI Taxonomy" id="34357"/>
    <lineage>
        <taxon>Eukaryota</taxon>
        <taxon>Fungi</taxon>
        <taxon>Dikarya</taxon>
        <taxon>Ascomycota</taxon>
        <taxon>Saccharomycotina</taxon>
        <taxon>Lipomycetes</taxon>
        <taxon>Lipomycetales</taxon>
        <taxon>Lipomycetaceae</taxon>
        <taxon>Lipomyces</taxon>
    </lineage>
</organism>
<dbReference type="Proteomes" id="UP001433508">
    <property type="component" value="Unassembled WGS sequence"/>
</dbReference>
<comment type="caution">
    <text evidence="1">The sequence shown here is derived from an EMBL/GenBank/DDBJ whole genome shotgun (WGS) entry which is preliminary data.</text>
</comment>
<sequence>MYSAASYRFAPSLLEQGSQADVHILGLGSIGVLAAHSLSELPDRPSVTLLLHRESLFDAYQAAGNQIKFETRDGKHLSSHGHTLEVLHDGQWYASDAYQAMRNLQLVTPSSTVIKNLIVCVKATQTVEALRPLKHRLTAKSSILFLQNGSGMVEEANEKLFPNPETRPNYLLGVISHGVTLNKPFDATHTGFSATSIGPVPREGHKHPESSNATSNYLLQNLPLSPTLNTTTYPYLDVLQMQLEKLTVNAFCNPICALHDAKNGFLFTLPEIRRELMVEISTVIQNLPELQDISAKINERFHPDRLESTVNDIIKKTAETTCSMVWDLRAGRETEIRYINGYWCRKGREVGVPTPINDRLVKQILARRS</sequence>
<evidence type="ECO:0000313" key="2">
    <source>
        <dbReference type="Proteomes" id="UP001433508"/>
    </source>
</evidence>
<proteinExistence type="predicted"/>
<keyword evidence="2" id="KW-1185">Reference proteome</keyword>
<name>A0ACC3T1U3_LIPKO</name>
<evidence type="ECO:0000313" key="1">
    <source>
        <dbReference type="EMBL" id="KAK9237007.1"/>
    </source>
</evidence>
<accession>A0ACC3T1U3</accession>
<gene>
    <name evidence="1" type="ORF">V1525DRAFT_405346</name>
</gene>
<protein>
    <submittedName>
        <fullName evidence="1">Ketopantoate reductase PanE/ApbA C terminal-domain-containing protein</fullName>
    </submittedName>
</protein>
<reference evidence="2" key="1">
    <citation type="journal article" date="2024" name="Front. Bioeng. Biotechnol.">
        <title>Genome-scale model development and genomic sequencing of the oleaginous clade Lipomyces.</title>
        <authorList>
            <person name="Czajka J.J."/>
            <person name="Han Y."/>
            <person name="Kim J."/>
            <person name="Mondo S.J."/>
            <person name="Hofstad B.A."/>
            <person name="Robles A."/>
            <person name="Haridas S."/>
            <person name="Riley R."/>
            <person name="LaButti K."/>
            <person name="Pangilinan J."/>
            <person name="Andreopoulos W."/>
            <person name="Lipzen A."/>
            <person name="Yan J."/>
            <person name="Wang M."/>
            <person name="Ng V."/>
            <person name="Grigoriev I.V."/>
            <person name="Spatafora J.W."/>
            <person name="Magnuson J.K."/>
            <person name="Baker S.E."/>
            <person name="Pomraning K.R."/>
        </authorList>
    </citation>
    <scope>NUCLEOTIDE SEQUENCE [LARGE SCALE GENOMIC DNA]</scope>
    <source>
        <strain evidence="2">CBS 7786</strain>
    </source>
</reference>